<dbReference type="Proteomes" id="UP000235672">
    <property type="component" value="Unassembled WGS sequence"/>
</dbReference>
<evidence type="ECO:0000313" key="2">
    <source>
        <dbReference type="Proteomes" id="UP000235672"/>
    </source>
</evidence>
<dbReference type="AlphaFoldDB" id="A0A2J6PXE8"/>
<protein>
    <submittedName>
        <fullName evidence="1">Uncharacterized protein</fullName>
    </submittedName>
</protein>
<reference evidence="1 2" key="1">
    <citation type="submission" date="2016-05" db="EMBL/GenBank/DDBJ databases">
        <title>A degradative enzymes factory behind the ericoid mycorrhizal symbiosis.</title>
        <authorList>
            <consortium name="DOE Joint Genome Institute"/>
            <person name="Martino E."/>
            <person name="Morin E."/>
            <person name="Grelet G."/>
            <person name="Kuo A."/>
            <person name="Kohler A."/>
            <person name="Daghino S."/>
            <person name="Barry K."/>
            <person name="Choi C."/>
            <person name="Cichocki N."/>
            <person name="Clum A."/>
            <person name="Copeland A."/>
            <person name="Hainaut M."/>
            <person name="Haridas S."/>
            <person name="Labutti K."/>
            <person name="Lindquist E."/>
            <person name="Lipzen A."/>
            <person name="Khouja H.-R."/>
            <person name="Murat C."/>
            <person name="Ohm R."/>
            <person name="Olson A."/>
            <person name="Spatafora J."/>
            <person name="Veneault-Fourrey C."/>
            <person name="Henrissat B."/>
            <person name="Grigoriev I."/>
            <person name="Martin F."/>
            <person name="Perotto S."/>
        </authorList>
    </citation>
    <scope>NUCLEOTIDE SEQUENCE [LARGE SCALE GENOMIC DNA]</scope>
    <source>
        <strain evidence="1 2">UAMH 7357</strain>
    </source>
</reference>
<gene>
    <name evidence="1" type="ORF">NA56DRAFT_691054</name>
</gene>
<name>A0A2J6PXE8_9HELO</name>
<accession>A0A2J6PXE8</accession>
<keyword evidence="2" id="KW-1185">Reference proteome</keyword>
<dbReference type="EMBL" id="KZ613493">
    <property type="protein sequence ID" value="PMD18586.1"/>
    <property type="molecule type" value="Genomic_DNA"/>
</dbReference>
<sequence length="193" mass="22595">MKHQKGRCKCGGERAAEAVPATFRDWMTTIRPRTNTLWVAEDLTNEDQLASHINEFLAYLGTPEFPQSYHTLWKNHIHTARYLQRATFNFLPEDDFFTFSTQRSFQEWARDRLPLHRIEYSTLDEHGLHCKTVRNYGERVLRLVAPKDYIRFLEERKRQFGTGNSPSLLASFTADHDASEISVMQISLSVMRN</sequence>
<evidence type="ECO:0000313" key="1">
    <source>
        <dbReference type="EMBL" id="PMD18586.1"/>
    </source>
</evidence>
<proteinExistence type="predicted"/>
<organism evidence="1 2">
    <name type="scientific">Hyaloscypha hepaticicola</name>
    <dbReference type="NCBI Taxonomy" id="2082293"/>
    <lineage>
        <taxon>Eukaryota</taxon>
        <taxon>Fungi</taxon>
        <taxon>Dikarya</taxon>
        <taxon>Ascomycota</taxon>
        <taxon>Pezizomycotina</taxon>
        <taxon>Leotiomycetes</taxon>
        <taxon>Helotiales</taxon>
        <taxon>Hyaloscyphaceae</taxon>
        <taxon>Hyaloscypha</taxon>
    </lineage>
</organism>